<name>A0AC35U785_9BILA</name>
<evidence type="ECO:0000313" key="2">
    <source>
        <dbReference type="WBParaSite" id="RSKR_0000815400.1"/>
    </source>
</evidence>
<proteinExistence type="predicted"/>
<organism evidence="1 2">
    <name type="scientific">Rhabditophanes sp. KR3021</name>
    <dbReference type="NCBI Taxonomy" id="114890"/>
    <lineage>
        <taxon>Eukaryota</taxon>
        <taxon>Metazoa</taxon>
        <taxon>Ecdysozoa</taxon>
        <taxon>Nematoda</taxon>
        <taxon>Chromadorea</taxon>
        <taxon>Rhabditida</taxon>
        <taxon>Tylenchina</taxon>
        <taxon>Panagrolaimomorpha</taxon>
        <taxon>Strongyloidoidea</taxon>
        <taxon>Alloionematidae</taxon>
        <taxon>Rhabditophanes</taxon>
    </lineage>
</organism>
<evidence type="ECO:0000313" key="1">
    <source>
        <dbReference type="Proteomes" id="UP000095286"/>
    </source>
</evidence>
<protein>
    <submittedName>
        <fullName evidence="2">G_PROTEIN_RECEP_F1_2 domain-containing protein</fullName>
    </submittedName>
</protein>
<dbReference type="WBParaSite" id="RSKR_0000815400.1">
    <property type="protein sequence ID" value="RSKR_0000815400.1"/>
    <property type="gene ID" value="RSKR_0000815400"/>
</dbReference>
<reference evidence="2" key="1">
    <citation type="submission" date="2016-11" db="UniProtKB">
        <authorList>
            <consortium name="WormBaseParasite"/>
        </authorList>
    </citation>
    <scope>IDENTIFICATION</scope>
    <source>
        <strain evidence="2">KR3021</strain>
    </source>
</reference>
<sequence>MIPLMGMFNSSVDPGMIFINSTFDPVMGLLKGSDFEMKDEMDLGNDSTLDNNNLTRFTLLGPNNSTKYMTLEEIEGYEIHRRTYMILIPFLMLLLLVAVAGNILILGSCPFLTRPVTPYLKLCVSLSAADLVATILIIKGLIINSFLPGVLNIPITLKCLTITLEVFRISGMFTSVLHLLALSINQFIGILYPIHYRWMVTNKRTTWTLIVLWVLPLILISSSFMISSFLSESKEECTYVFYSDVRFRSMIFVLFSVPLIITFIIYSVILRFLLKARSNFTNSDGTEEPMISKNRVDNKLKVVTTTLLILSTFTFSWGICVVYFLMVCRQGCVFIYLETISHHTAFIMNTVINTLVAAKLAINPLIYALRISHFRHSIDRSLTALCEWDATGWMSIYKDTLPTDTYVSYTRAINRKTTAIRGVREQLLIEKDGEDDDSAVIEISRNKRNGHTRITAKATEKEPLVIINEPNAKGCDLENEKEKKITYIDENVEEEHKGEEIMEPDQKPEQINEVKGERKNDSKIVSDVANGQELKYDNDESDSAIEQEFESKANSEQDDSKISSEYEFKKHSEEDESKNSSISKEDSDLEKYKINFVTERIISIEKTTCSVESEKDSELKTELILCGGELLE</sequence>
<dbReference type="Proteomes" id="UP000095286">
    <property type="component" value="Unplaced"/>
</dbReference>
<accession>A0AC35U785</accession>